<evidence type="ECO:0000313" key="2">
    <source>
        <dbReference type="EMBL" id="CAF1181721.1"/>
    </source>
</evidence>
<evidence type="ECO:0000313" key="1">
    <source>
        <dbReference type="EMBL" id="CAF0778543.1"/>
    </source>
</evidence>
<dbReference type="EMBL" id="CAJOBA010000838">
    <property type="protein sequence ID" value="CAF3559934.1"/>
    <property type="molecule type" value="Genomic_DNA"/>
</dbReference>
<organism evidence="2 5">
    <name type="scientific">Didymodactylos carnosus</name>
    <dbReference type="NCBI Taxonomy" id="1234261"/>
    <lineage>
        <taxon>Eukaryota</taxon>
        <taxon>Metazoa</taxon>
        <taxon>Spiralia</taxon>
        <taxon>Gnathifera</taxon>
        <taxon>Rotifera</taxon>
        <taxon>Eurotatoria</taxon>
        <taxon>Bdelloidea</taxon>
        <taxon>Philodinida</taxon>
        <taxon>Philodinidae</taxon>
        <taxon>Didymodactylos</taxon>
    </lineage>
</organism>
<dbReference type="AlphaFoldDB" id="A0A814V480"/>
<reference evidence="2" key="1">
    <citation type="submission" date="2021-02" db="EMBL/GenBank/DDBJ databases">
        <authorList>
            <person name="Nowell W R."/>
        </authorList>
    </citation>
    <scope>NUCLEOTIDE SEQUENCE</scope>
</reference>
<dbReference type="OrthoDB" id="545169at2759"/>
<evidence type="ECO:0000313" key="4">
    <source>
        <dbReference type="EMBL" id="CAF3946081.1"/>
    </source>
</evidence>
<evidence type="ECO:0000313" key="5">
    <source>
        <dbReference type="Proteomes" id="UP000663829"/>
    </source>
</evidence>
<dbReference type="Proteomes" id="UP000681722">
    <property type="component" value="Unassembled WGS sequence"/>
</dbReference>
<dbReference type="PANTHER" id="PTHR36124:SF1">
    <property type="entry name" value="ER-BOUND OXYGENASE MPAB_MPAB'_RUBBER OXYGENASE CATALYTIC DOMAIN-CONTAINING PROTEIN"/>
    <property type="match status" value="1"/>
</dbReference>
<name>A0A814V480_9BILA</name>
<dbReference type="Proteomes" id="UP000677228">
    <property type="component" value="Unassembled WGS sequence"/>
</dbReference>
<dbReference type="GO" id="GO:0016491">
    <property type="term" value="F:oxidoreductase activity"/>
    <property type="evidence" value="ECO:0007669"/>
    <property type="project" value="InterPro"/>
</dbReference>
<dbReference type="Proteomes" id="UP000682733">
    <property type="component" value="Unassembled WGS sequence"/>
</dbReference>
<dbReference type="EMBL" id="CAJNOK010000838">
    <property type="protein sequence ID" value="CAF0778543.1"/>
    <property type="molecule type" value="Genomic_DNA"/>
</dbReference>
<comment type="caution">
    <text evidence="2">The sequence shown here is derived from an EMBL/GenBank/DDBJ whole genome shotgun (WGS) entry which is preliminary data.</text>
</comment>
<accession>A0A814V480</accession>
<dbReference type="InterPro" id="IPR046366">
    <property type="entry name" value="MPAB"/>
</dbReference>
<dbReference type="EMBL" id="CAJNOQ010007880">
    <property type="protein sequence ID" value="CAF1181721.1"/>
    <property type="molecule type" value="Genomic_DNA"/>
</dbReference>
<keyword evidence="5" id="KW-1185">Reference proteome</keyword>
<evidence type="ECO:0000313" key="3">
    <source>
        <dbReference type="EMBL" id="CAF3559934.1"/>
    </source>
</evidence>
<dbReference type="EMBL" id="CAJOBC010007881">
    <property type="protein sequence ID" value="CAF3946081.1"/>
    <property type="molecule type" value="Genomic_DNA"/>
</dbReference>
<proteinExistence type="predicted"/>
<sequence>MKKIKADILIHAWVDYGLDSKKGKASFKHLNSIHDTFASRTRNYDFIFVLCCFIVDTIQIIEIFEWRNLNDKEKQAIFLFYKNVGERMRLVNCPNSIEEVYSIVHKYTESELDSKLTVSRDVFTDAITKLVEKWYSRLIPPLITRSLVNAILYIVGGETFHQKLGLKKPSVVPLYTVYSLAVIRKCLMQFMPPRTTPHCLSNILMKNIYHCPATNSSFSSVGPPEVIAHIVKDKKGE</sequence>
<dbReference type="Proteomes" id="UP000663829">
    <property type="component" value="Unassembled WGS sequence"/>
</dbReference>
<protein>
    <submittedName>
        <fullName evidence="2">Uncharacterized protein</fullName>
    </submittedName>
</protein>
<dbReference type="PANTHER" id="PTHR36124">
    <property type="match status" value="1"/>
</dbReference>
<gene>
    <name evidence="2" type="ORF">GPM918_LOCUS22738</name>
    <name evidence="1" type="ORF">OVA965_LOCUS3477</name>
    <name evidence="4" type="ORF">SRO942_LOCUS22737</name>
    <name evidence="3" type="ORF">TMI583_LOCUS3476</name>
</gene>